<feature type="region of interest" description="Disordered" evidence="3">
    <location>
        <begin position="362"/>
        <end position="397"/>
    </location>
</feature>
<dbReference type="STRING" id="4829.A0A168QQL0"/>
<evidence type="ECO:0000313" key="5">
    <source>
        <dbReference type="EMBL" id="SAM05320.1"/>
    </source>
</evidence>
<dbReference type="PANTHER" id="PTHR47219:SF9">
    <property type="entry name" value="GTPASE ACTIVATING PROTEIN AND CENTROSOME-ASSOCIATED, ISOFORM B"/>
    <property type="match status" value="1"/>
</dbReference>
<feature type="coiled-coil region" evidence="2">
    <location>
        <begin position="841"/>
        <end position="875"/>
    </location>
</feature>
<dbReference type="GO" id="GO:0031267">
    <property type="term" value="F:small GTPase binding"/>
    <property type="evidence" value="ECO:0007669"/>
    <property type="project" value="TreeGrafter"/>
</dbReference>
<dbReference type="OrthoDB" id="295078at2759"/>
<dbReference type="InterPro" id="IPR050302">
    <property type="entry name" value="Rab_GAP_TBC_domain"/>
</dbReference>
<feature type="compositionally biased region" description="Low complexity" evidence="3">
    <location>
        <begin position="36"/>
        <end position="49"/>
    </location>
</feature>
<organism evidence="5">
    <name type="scientific">Absidia glauca</name>
    <name type="common">Pin mould</name>
    <dbReference type="NCBI Taxonomy" id="4829"/>
    <lineage>
        <taxon>Eukaryota</taxon>
        <taxon>Fungi</taxon>
        <taxon>Fungi incertae sedis</taxon>
        <taxon>Mucoromycota</taxon>
        <taxon>Mucoromycotina</taxon>
        <taxon>Mucoromycetes</taxon>
        <taxon>Mucorales</taxon>
        <taxon>Cunninghamellaceae</taxon>
        <taxon>Absidia</taxon>
    </lineage>
</organism>
<dbReference type="Gene3D" id="1.10.10.750">
    <property type="entry name" value="Ypt/Rab-GAP domain of gyp1p, domain 1"/>
    <property type="match status" value="1"/>
</dbReference>
<dbReference type="FunCoup" id="A0A168QQL0">
    <property type="interactions" value="41"/>
</dbReference>
<dbReference type="OMA" id="CHENTQL"/>
<dbReference type="InterPro" id="IPR000195">
    <property type="entry name" value="Rab-GAP-TBC_dom"/>
</dbReference>
<dbReference type="FunFam" id="1.10.8.270:FF:000001">
    <property type="entry name" value="TBC1 domain family member 1"/>
    <property type="match status" value="1"/>
</dbReference>
<accession>A0A168QQL0</accession>
<name>A0A168QQL0_ABSGL</name>
<dbReference type="Proteomes" id="UP000078561">
    <property type="component" value="Unassembled WGS sequence"/>
</dbReference>
<dbReference type="Pfam" id="PF23436">
    <property type="entry name" value="RabGap-TBC_2"/>
    <property type="match status" value="1"/>
</dbReference>
<evidence type="ECO:0000259" key="4">
    <source>
        <dbReference type="PROSITE" id="PS50086"/>
    </source>
</evidence>
<keyword evidence="1" id="KW-0343">GTPase activation</keyword>
<keyword evidence="6" id="KW-1185">Reference proteome</keyword>
<dbReference type="SUPFAM" id="SSF47923">
    <property type="entry name" value="Ypt/Rab-GAP domain of gyp1p"/>
    <property type="match status" value="2"/>
</dbReference>
<evidence type="ECO:0000256" key="2">
    <source>
        <dbReference type="SAM" id="Coils"/>
    </source>
</evidence>
<dbReference type="EMBL" id="LT554468">
    <property type="protein sequence ID" value="SAM05320.1"/>
    <property type="molecule type" value="Genomic_DNA"/>
</dbReference>
<protein>
    <recommendedName>
        <fullName evidence="4">Rab-GAP TBC domain-containing protein</fullName>
    </recommendedName>
</protein>
<dbReference type="SMART" id="SM00164">
    <property type="entry name" value="TBC"/>
    <property type="match status" value="1"/>
</dbReference>
<feature type="compositionally biased region" description="Polar residues" evidence="3">
    <location>
        <begin position="192"/>
        <end position="207"/>
    </location>
</feature>
<dbReference type="PANTHER" id="PTHR47219">
    <property type="entry name" value="RAB GTPASE-ACTIVATING PROTEIN 1-LIKE"/>
    <property type="match status" value="1"/>
</dbReference>
<dbReference type="Gene3D" id="1.10.8.270">
    <property type="entry name" value="putative rabgap domain of human tbc1 domain family member 14 like domains"/>
    <property type="match status" value="1"/>
</dbReference>
<feature type="domain" description="Rab-GAP TBC" evidence="4">
    <location>
        <begin position="496"/>
        <end position="681"/>
    </location>
</feature>
<reference evidence="5" key="1">
    <citation type="submission" date="2016-04" db="EMBL/GenBank/DDBJ databases">
        <authorList>
            <person name="Evans L.H."/>
            <person name="Alamgir A."/>
            <person name="Owens N."/>
            <person name="Weber N.D."/>
            <person name="Virtaneva K."/>
            <person name="Barbian K."/>
            <person name="Babar A."/>
            <person name="Rosenke K."/>
        </authorList>
    </citation>
    <scope>NUCLEOTIDE SEQUENCE [LARGE SCALE GENOMIC DNA]</scope>
    <source>
        <strain evidence="5">CBS 101.48</strain>
    </source>
</reference>
<feature type="compositionally biased region" description="Polar residues" evidence="3">
    <location>
        <begin position="1"/>
        <end position="19"/>
    </location>
</feature>
<feature type="compositionally biased region" description="Polar residues" evidence="3">
    <location>
        <begin position="294"/>
        <end position="324"/>
    </location>
</feature>
<evidence type="ECO:0000313" key="6">
    <source>
        <dbReference type="Proteomes" id="UP000078561"/>
    </source>
</evidence>
<dbReference type="AlphaFoldDB" id="A0A168QQL0"/>
<evidence type="ECO:0000256" key="3">
    <source>
        <dbReference type="SAM" id="MobiDB-lite"/>
    </source>
</evidence>
<dbReference type="FunFam" id="1.10.472.80:FF:000027">
    <property type="entry name" value="GTPase activating protein (Evi5)"/>
    <property type="match status" value="1"/>
</dbReference>
<dbReference type="InParanoid" id="A0A168QQL0"/>
<feature type="compositionally biased region" description="Basic and acidic residues" evidence="3">
    <location>
        <begin position="109"/>
        <end position="121"/>
    </location>
</feature>
<dbReference type="PROSITE" id="PS50086">
    <property type="entry name" value="TBC_RABGAP"/>
    <property type="match status" value="1"/>
</dbReference>
<feature type="region of interest" description="Disordered" evidence="3">
    <location>
        <begin position="292"/>
        <end position="324"/>
    </location>
</feature>
<dbReference type="InterPro" id="IPR035969">
    <property type="entry name" value="Rab-GAP_TBC_sf"/>
</dbReference>
<keyword evidence="2" id="KW-0175">Coiled coil</keyword>
<feature type="compositionally biased region" description="Polar residues" evidence="3">
    <location>
        <begin position="98"/>
        <end position="107"/>
    </location>
</feature>
<gene>
    <name evidence="5" type="primary">ABSGL_11195.1 scaffold 12295</name>
</gene>
<sequence>MNNYNDNGGNRISSFLLSKQHQQHQQHMHSDRSDYSDSGSDDVYYSDASTESSDMFDDKEYVIGLDAPSQATRHGLYEDKAGCVDTMYGDRGVDFGHSPQQTASSSPVDRIDENDTTKADSDSDSSSVYSNEIDDLDNESFHLGPMDAQDNQIHGDTSTTISTITGKDDIRNMSSSSLSSSLCGNSLAGDSPNVSLDPSTQSTTPTIMSDECDDTNPSSSSQSLCGTITLAPDEDYNAVNLEIVTGKPTSTLAPTLTSCTTQLAENLTASPTTTRRLSAISTSDLNEIPLFDESTATGDSGKSSPTSGAIINTTPSTTNTMASPTSFSMPASPISIDTATATIQPKPSASMTTRRLVSGLWSPFRSATTPPSKKVTRPSANFAERQKRQSRPPSCVLPGFQEALLNQMEQSTDSKQPNVKHRHSLALAPTPTTTTCSTDNEDYDWSKYNDARERDKNSCLLFETPLDLFLVFWTSVICDDNQMVKNKALSSHLHKGIPPSLRGTVWQLVSNSRQLMEEQHYMDLLRTPSPYDKMIQRDLARTFPHHKYFKEKDGVGQEALYNVVRAYSLYDPEVGYCQGLAFIVGPLLLNMPDEEAICVLIRLMSHYGLRGHFTPNMEGLHLRLYQFESLVTEHLPHISRHLKHHEINPTMFASQWFMTLFAYKFPLDLVFRIYDMVFVEGLETTLLKFALALLKRNEAHLLELDFEPLLTFLKNDLFEEYKNDERQLVQDAQVWQISRKRLDQLEKEHKTRMIHEEQNTKALESLQKHQGTLRLQVDQLTQSTAASQIEYHDVQAQLQDSQYQRQQMEDEQGLLKTMVESLQTETTTIPRQVEAAFKPEFDKLCHENTQLNQRNAHLEDQLAAMEALLIDIKMRYAQSQDKGDDLSKRLFELKKIMG</sequence>
<evidence type="ECO:0000256" key="1">
    <source>
        <dbReference type="ARBA" id="ARBA00022468"/>
    </source>
</evidence>
<proteinExistence type="predicted"/>
<feature type="region of interest" description="Disordered" evidence="3">
    <location>
        <begin position="92"/>
        <end position="220"/>
    </location>
</feature>
<feature type="region of interest" description="Disordered" evidence="3">
    <location>
        <begin position="1"/>
        <end position="57"/>
    </location>
</feature>
<dbReference type="GO" id="GO:0005096">
    <property type="term" value="F:GTPase activator activity"/>
    <property type="evidence" value="ECO:0007669"/>
    <property type="project" value="UniProtKB-KW"/>
</dbReference>
<dbReference type="Gene3D" id="1.10.472.80">
    <property type="entry name" value="Ypt/Rab-GAP domain of gyp1p, domain 3"/>
    <property type="match status" value="1"/>
</dbReference>